<sequence length="348" mass="40604">MQQREGELQRQINQMQRREQMLLAEKQELEQNFESQLSEMQEQEENLQTQLNETQQREQDFESQLSEMQEREENLQTQLNELQGENSELQLRLRCDWVISRDEIEMTDKLLGQGGWASVYEGVYCGCPVAVKQIHNLIVSDYNIRLFEREMSIASKSRHPHLLQFVGATNDKESPLFVTELMMKSLRDLLQERQLLVQEIYVLCLDIARALNYLHQKKPVPIIHRDVSSANVLLWRQGDQWRGKVSDYGTANFMQQTMTVGPGAVIYSAPESSTPNQTVKVDVYSFGVLLNEMYIRELPDPERRNEQVARVRNSAFRGLVQRCLHINPESRPSMEEIINYLMRLNAAL</sequence>
<evidence type="ECO:0000256" key="2">
    <source>
        <dbReference type="ARBA" id="ARBA00022840"/>
    </source>
</evidence>
<organism evidence="6 7">
    <name type="scientific">Porites lobata</name>
    <dbReference type="NCBI Taxonomy" id="104759"/>
    <lineage>
        <taxon>Eukaryota</taxon>
        <taxon>Metazoa</taxon>
        <taxon>Cnidaria</taxon>
        <taxon>Anthozoa</taxon>
        <taxon>Hexacorallia</taxon>
        <taxon>Scleractinia</taxon>
        <taxon>Fungiina</taxon>
        <taxon>Poritidae</taxon>
        <taxon>Porites</taxon>
    </lineage>
</organism>
<gene>
    <name evidence="6" type="ORF">PLOB_00031468</name>
</gene>
<dbReference type="Gene3D" id="3.30.200.20">
    <property type="entry name" value="Phosphorylase Kinase, domain 1"/>
    <property type="match status" value="1"/>
</dbReference>
<protein>
    <recommendedName>
        <fullName evidence="5">Protein kinase domain-containing protein</fullName>
    </recommendedName>
</protein>
<dbReference type="Proteomes" id="UP001159405">
    <property type="component" value="Unassembled WGS sequence"/>
</dbReference>
<proteinExistence type="predicted"/>
<comment type="caution">
    <text evidence="6">The sequence shown here is derived from an EMBL/GenBank/DDBJ whole genome shotgun (WGS) entry which is preliminary data.</text>
</comment>
<dbReference type="InterPro" id="IPR000719">
    <property type="entry name" value="Prot_kinase_dom"/>
</dbReference>
<dbReference type="InterPro" id="IPR008266">
    <property type="entry name" value="Tyr_kinase_AS"/>
</dbReference>
<dbReference type="PANTHER" id="PTHR44329:SF298">
    <property type="entry name" value="MIXED LINEAGE KINASE DOMAIN-LIKE PROTEIN"/>
    <property type="match status" value="1"/>
</dbReference>
<feature type="domain" description="Protein kinase" evidence="5">
    <location>
        <begin position="105"/>
        <end position="348"/>
    </location>
</feature>
<evidence type="ECO:0000256" key="4">
    <source>
        <dbReference type="SAM" id="MobiDB-lite"/>
    </source>
</evidence>
<accession>A0ABN8NWG4</accession>
<dbReference type="PROSITE" id="PS00109">
    <property type="entry name" value="PROTEIN_KINASE_TYR"/>
    <property type="match status" value="1"/>
</dbReference>
<dbReference type="InterPro" id="IPR051681">
    <property type="entry name" value="Ser/Thr_Kinases-Pseudokinases"/>
</dbReference>
<feature type="compositionally biased region" description="Low complexity" evidence="4">
    <location>
        <begin position="34"/>
        <end position="54"/>
    </location>
</feature>
<feature type="binding site" evidence="3">
    <location>
        <position position="132"/>
    </location>
    <ligand>
        <name>ATP</name>
        <dbReference type="ChEBI" id="CHEBI:30616"/>
    </ligand>
</feature>
<dbReference type="PANTHER" id="PTHR44329">
    <property type="entry name" value="SERINE/THREONINE-PROTEIN KINASE TNNI3K-RELATED"/>
    <property type="match status" value="1"/>
</dbReference>
<dbReference type="PROSITE" id="PS50011">
    <property type="entry name" value="PROTEIN_KINASE_DOM"/>
    <property type="match status" value="1"/>
</dbReference>
<dbReference type="EMBL" id="CALNXK010000040">
    <property type="protein sequence ID" value="CAH3124905.1"/>
    <property type="molecule type" value="Genomic_DNA"/>
</dbReference>
<evidence type="ECO:0000256" key="3">
    <source>
        <dbReference type="PROSITE-ProRule" id="PRU10141"/>
    </source>
</evidence>
<evidence type="ECO:0000259" key="5">
    <source>
        <dbReference type="PROSITE" id="PS50011"/>
    </source>
</evidence>
<dbReference type="InterPro" id="IPR011009">
    <property type="entry name" value="Kinase-like_dom_sf"/>
</dbReference>
<name>A0ABN8NWG4_9CNID</name>
<keyword evidence="1 3" id="KW-0547">Nucleotide-binding</keyword>
<dbReference type="Gene3D" id="1.10.510.10">
    <property type="entry name" value="Transferase(Phosphotransferase) domain 1"/>
    <property type="match status" value="1"/>
</dbReference>
<dbReference type="SUPFAM" id="SSF56112">
    <property type="entry name" value="Protein kinase-like (PK-like)"/>
    <property type="match status" value="1"/>
</dbReference>
<evidence type="ECO:0000313" key="6">
    <source>
        <dbReference type="EMBL" id="CAH3124905.1"/>
    </source>
</evidence>
<dbReference type="InterPro" id="IPR017441">
    <property type="entry name" value="Protein_kinase_ATP_BS"/>
</dbReference>
<evidence type="ECO:0000313" key="7">
    <source>
        <dbReference type="Proteomes" id="UP001159405"/>
    </source>
</evidence>
<keyword evidence="7" id="KW-1185">Reference proteome</keyword>
<keyword evidence="2 3" id="KW-0067">ATP-binding</keyword>
<feature type="region of interest" description="Disordered" evidence="4">
    <location>
        <begin position="32"/>
        <end position="68"/>
    </location>
</feature>
<dbReference type="PROSITE" id="PS00107">
    <property type="entry name" value="PROTEIN_KINASE_ATP"/>
    <property type="match status" value="1"/>
</dbReference>
<evidence type="ECO:0000256" key="1">
    <source>
        <dbReference type="ARBA" id="ARBA00022741"/>
    </source>
</evidence>
<reference evidence="6 7" key="1">
    <citation type="submission" date="2022-05" db="EMBL/GenBank/DDBJ databases">
        <authorList>
            <consortium name="Genoscope - CEA"/>
            <person name="William W."/>
        </authorList>
    </citation>
    <scope>NUCLEOTIDE SEQUENCE [LARGE SCALE GENOMIC DNA]</scope>
</reference>
<dbReference type="Pfam" id="PF00069">
    <property type="entry name" value="Pkinase"/>
    <property type="match status" value="1"/>
</dbReference>